<organism evidence="1 2">
    <name type="scientific">Argiope bruennichi</name>
    <name type="common">Wasp spider</name>
    <name type="synonym">Aranea bruennichi</name>
    <dbReference type="NCBI Taxonomy" id="94029"/>
    <lineage>
        <taxon>Eukaryota</taxon>
        <taxon>Metazoa</taxon>
        <taxon>Ecdysozoa</taxon>
        <taxon>Arthropoda</taxon>
        <taxon>Chelicerata</taxon>
        <taxon>Arachnida</taxon>
        <taxon>Araneae</taxon>
        <taxon>Araneomorphae</taxon>
        <taxon>Entelegynae</taxon>
        <taxon>Araneoidea</taxon>
        <taxon>Araneidae</taxon>
        <taxon>Argiope</taxon>
    </lineage>
</organism>
<evidence type="ECO:0000313" key="1">
    <source>
        <dbReference type="EMBL" id="KAF8763362.1"/>
    </source>
</evidence>
<dbReference type="EMBL" id="JABXBU010002231">
    <property type="protein sequence ID" value="KAF8763362.1"/>
    <property type="molecule type" value="Genomic_DNA"/>
</dbReference>
<keyword evidence="2" id="KW-1185">Reference proteome</keyword>
<dbReference type="Proteomes" id="UP000807504">
    <property type="component" value="Unassembled WGS sequence"/>
</dbReference>
<reference evidence="1" key="2">
    <citation type="submission" date="2020-06" db="EMBL/GenBank/DDBJ databases">
        <authorList>
            <person name="Sheffer M."/>
        </authorList>
    </citation>
    <scope>NUCLEOTIDE SEQUENCE</scope>
</reference>
<evidence type="ECO:0000313" key="2">
    <source>
        <dbReference type="Proteomes" id="UP000807504"/>
    </source>
</evidence>
<dbReference type="AlphaFoldDB" id="A0A8T0DY05"/>
<sequence>MSLAALNRRRGAFKTKLNKIETFIKEFQPSDNSKKDTILLNTKLTSVNDILRGHDQIKCELCALPDDVDLKDALELTIELEEDAQEMKLYFQIHQKCQVSK</sequence>
<gene>
    <name evidence="1" type="ORF">HNY73_021551</name>
</gene>
<comment type="caution">
    <text evidence="1">The sequence shown here is derived from an EMBL/GenBank/DDBJ whole genome shotgun (WGS) entry which is preliminary data.</text>
</comment>
<accession>A0A8T0DY05</accession>
<reference evidence="1" key="1">
    <citation type="journal article" date="2020" name="bioRxiv">
        <title>Chromosome-level reference genome of the European wasp spider Argiope bruennichi: a resource for studies on range expansion and evolutionary adaptation.</title>
        <authorList>
            <person name="Sheffer M.M."/>
            <person name="Hoppe A."/>
            <person name="Krehenwinkel H."/>
            <person name="Uhl G."/>
            <person name="Kuss A.W."/>
            <person name="Jensen L."/>
            <person name="Jensen C."/>
            <person name="Gillespie R.G."/>
            <person name="Hoff K.J."/>
            <person name="Prost S."/>
        </authorList>
    </citation>
    <scope>NUCLEOTIDE SEQUENCE</scope>
</reference>
<proteinExistence type="predicted"/>
<protein>
    <submittedName>
        <fullName evidence="1">Uncharacterized protein</fullName>
    </submittedName>
</protein>
<name>A0A8T0DY05_ARGBR</name>